<dbReference type="Proteomes" id="UP000569329">
    <property type="component" value="Unassembled WGS sequence"/>
</dbReference>
<organism evidence="2 3">
    <name type="scientific">Halosaccharopolyspora lacisalsi</name>
    <dbReference type="NCBI Taxonomy" id="1000566"/>
    <lineage>
        <taxon>Bacteria</taxon>
        <taxon>Bacillati</taxon>
        <taxon>Actinomycetota</taxon>
        <taxon>Actinomycetes</taxon>
        <taxon>Pseudonocardiales</taxon>
        <taxon>Pseudonocardiaceae</taxon>
        <taxon>Halosaccharopolyspora</taxon>
    </lineage>
</organism>
<dbReference type="AlphaFoldDB" id="A0A839DX27"/>
<dbReference type="EMBL" id="JACGWZ010000003">
    <property type="protein sequence ID" value="MBA8825430.1"/>
    <property type="molecule type" value="Genomic_DNA"/>
</dbReference>
<evidence type="ECO:0000313" key="2">
    <source>
        <dbReference type="EMBL" id="MBA8825430.1"/>
    </source>
</evidence>
<sequence>MSSRRRITIALVGLIVLVIVGWLVRQNTGGDSGAESAAASVATARHETGRNFSSSLIL</sequence>
<keyword evidence="3" id="KW-1185">Reference proteome</keyword>
<keyword evidence="1" id="KW-0812">Transmembrane</keyword>
<reference evidence="2 3" key="1">
    <citation type="submission" date="2020-07" db="EMBL/GenBank/DDBJ databases">
        <title>Sequencing the genomes of 1000 actinobacteria strains.</title>
        <authorList>
            <person name="Klenk H.-P."/>
        </authorList>
    </citation>
    <scope>NUCLEOTIDE SEQUENCE [LARGE SCALE GENOMIC DNA]</scope>
    <source>
        <strain evidence="2 3">DSM 45975</strain>
    </source>
</reference>
<evidence type="ECO:0000256" key="1">
    <source>
        <dbReference type="SAM" id="Phobius"/>
    </source>
</evidence>
<keyword evidence="1" id="KW-0472">Membrane</keyword>
<name>A0A839DX27_9PSEU</name>
<keyword evidence="1" id="KW-1133">Transmembrane helix</keyword>
<protein>
    <submittedName>
        <fullName evidence="2">Lipopolysaccharide export system protein LptC</fullName>
    </submittedName>
</protein>
<dbReference type="RefSeq" id="WP_235987287.1">
    <property type="nucleotide sequence ID" value="NZ_JACGWZ010000003.1"/>
</dbReference>
<accession>A0A839DX27</accession>
<evidence type="ECO:0000313" key="3">
    <source>
        <dbReference type="Proteomes" id="UP000569329"/>
    </source>
</evidence>
<gene>
    <name evidence="2" type="ORF">FHX42_002781</name>
</gene>
<feature type="transmembrane region" description="Helical" evidence="1">
    <location>
        <begin position="7"/>
        <end position="24"/>
    </location>
</feature>
<comment type="caution">
    <text evidence="2">The sequence shown here is derived from an EMBL/GenBank/DDBJ whole genome shotgun (WGS) entry which is preliminary data.</text>
</comment>
<proteinExistence type="predicted"/>